<comment type="caution">
    <text evidence="3">The sequence shown here is derived from an EMBL/GenBank/DDBJ whole genome shotgun (WGS) entry which is preliminary data.</text>
</comment>
<name>A0AA39KQ14_MICHY</name>
<dbReference type="EMBL" id="JAQQBR010000706">
    <property type="protein sequence ID" value="KAK0169645.1"/>
    <property type="molecule type" value="Genomic_DNA"/>
</dbReference>
<evidence type="ECO:0000313" key="3">
    <source>
        <dbReference type="EMBL" id="KAK0169645.1"/>
    </source>
</evidence>
<organism evidence="3 4">
    <name type="scientific">Microctonus hyperodae</name>
    <name type="common">Parasitoid wasp</name>
    <dbReference type="NCBI Taxonomy" id="165561"/>
    <lineage>
        <taxon>Eukaryota</taxon>
        <taxon>Metazoa</taxon>
        <taxon>Ecdysozoa</taxon>
        <taxon>Arthropoda</taxon>
        <taxon>Hexapoda</taxon>
        <taxon>Insecta</taxon>
        <taxon>Pterygota</taxon>
        <taxon>Neoptera</taxon>
        <taxon>Endopterygota</taxon>
        <taxon>Hymenoptera</taxon>
        <taxon>Apocrita</taxon>
        <taxon>Ichneumonoidea</taxon>
        <taxon>Braconidae</taxon>
        <taxon>Euphorinae</taxon>
        <taxon>Microctonus</taxon>
    </lineage>
</organism>
<evidence type="ECO:0000313" key="4">
    <source>
        <dbReference type="Proteomes" id="UP001168972"/>
    </source>
</evidence>
<feature type="compositionally biased region" description="Gly residues" evidence="2">
    <location>
        <begin position="21"/>
        <end position="30"/>
    </location>
</feature>
<accession>A0AA39KQ14</accession>
<sequence length="201" mass="21803">MGTGVKRGEVEEGKVGEKDGNYGGQGGEVGKGNDEYKGRGGWWECRGGREKCGGRGEGIMDGDGGGREEIVGVKLKGREEKKMVTEAKKKLRGRVERVEDDLTEEERKARWRIEEEAGKERRKGKNVQIGYLKIWVNGVVRRWDEIEEGAEGKGWRLLGRTKGMGRIGVNGDMGVGKILGGGAKLPAKGLYVGGAVGEKGE</sequence>
<feature type="compositionally biased region" description="Basic and acidic residues" evidence="2">
    <location>
        <begin position="1"/>
        <end position="20"/>
    </location>
</feature>
<evidence type="ECO:0000256" key="2">
    <source>
        <dbReference type="SAM" id="MobiDB-lite"/>
    </source>
</evidence>
<feature type="coiled-coil region" evidence="1">
    <location>
        <begin position="81"/>
        <end position="108"/>
    </location>
</feature>
<keyword evidence="1" id="KW-0175">Coiled coil</keyword>
<evidence type="ECO:0000256" key="1">
    <source>
        <dbReference type="SAM" id="Coils"/>
    </source>
</evidence>
<protein>
    <submittedName>
        <fullName evidence="3">Uncharacterized protein</fullName>
    </submittedName>
</protein>
<feature type="region of interest" description="Disordered" evidence="2">
    <location>
        <begin position="1"/>
        <end position="34"/>
    </location>
</feature>
<reference evidence="3" key="2">
    <citation type="submission" date="2023-03" db="EMBL/GenBank/DDBJ databases">
        <authorList>
            <person name="Inwood S.N."/>
            <person name="Skelly J.G."/>
            <person name="Guhlin J."/>
            <person name="Harrop T.W.R."/>
            <person name="Goldson S.G."/>
            <person name="Dearden P.K."/>
        </authorList>
    </citation>
    <scope>NUCLEOTIDE SEQUENCE</scope>
    <source>
        <strain evidence="3">Lincoln</strain>
        <tissue evidence="3">Whole body</tissue>
    </source>
</reference>
<dbReference type="Proteomes" id="UP001168972">
    <property type="component" value="Unassembled WGS sequence"/>
</dbReference>
<gene>
    <name evidence="3" type="ORF">PV327_011459</name>
</gene>
<dbReference type="AlphaFoldDB" id="A0AA39KQ14"/>
<keyword evidence="4" id="KW-1185">Reference proteome</keyword>
<proteinExistence type="predicted"/>
<reference evidence="3" key="1">
    <citation type="journal article" date="2023" name="bioRxiv">
        <title>Scaffold-level genome assemblies of two parasitoid biocontrol wasps reveal the parthenogenesis mechanism and an associated novel virus.</title>
        <authorList>
            <person name="Inwood S."/>
            <person name="Skelly J."/>
            <person name="Guhlin J."/>
            <person name="Harrop T."/>
            <person name="Goldson S."/>
            <person name="Dearden P."/>
        </authorList>
    </citation>
    <scope>NUCLEOTIDE SEQUENCE</scope>
    <source>
        <strain evidence="3">Lincoln</strain>
        <tissue evidence="3">Whole body</tissue>
    </source>
</reference>